<keyword evidence="1" id="KW-0472">Membrane</keyword>
<dbReference type="RefSeq" id="WP_214172869.1">
    <property type="nucleotide sequence ID" value="NZ_JAHCVJ010000008.1"/>
</dbReference>
<evidence type="ECO:0000256" key="1">
    <source>
        <dbReference type="SAM" id="Phobius"/>
    </source>
</evidence>
<feature type="transmembrane region" description="Helical" evidence="1">
    <location>
        <begin position="192"/>
        <end position="210"/>
    </location>
</feature>
<gene>
    <name evidence="2" type="ORF">KI809_17470</name>
</gene>
<feature type="transmembrane region" description="Helical" evidence="1">
    <location>
        <begin position="217"/>
        <end position="242"/>
    </location>
</feature>
<sequence length="332" mass="35722">MIQHPAILSLLMTSAIVSAMMLFAGWKGLVILWDWDINSGSEHQLQLERSTYLISTILASVLFFHIISLFLYIFTADDIRTMFVGAMCAAGSLNANSFGYPVLLLKIGSCICAGIWLVINHADTQGYDYPLIKAKYALLLALVPFIIVETGLQFLYFSGLKAQVITSCCGSLFSAGAGTISSDLAALPRVPMMVTLVAAIAVTCFSGIWFRAKMSGGYLFAAASMVTFIIAVAALVSFISIYTYELPTHHCPFCMLHKEYGYIGYPIYAVLLLGAISGAGVGALMPGRKQPSLAQIVPGIQRTLAGVSVLAYLVFAIIAGYLVLFSGLQFTP</sequence>
<feature type="transmembrane region" description="Helical" evidence="1">
    <location>
        <begin position="164"/>
        <end position="186"/>
    </location>
</feature>
<evidence type="ECO:0000313" key="2">
    <source>
        <dbReference type="EMBL" id="MBT0666105.1"/>
    </source>
</evidence>
<dbReference type="AlphaFoldDB" id="A0AAW4L8C5"/>
<keyword evidence="1" id="KW-0812">Transmembrane</keyword>
<accession>A0AAW4L8C5</accession>
<keyword evidence="1" id="KW-1133">Transmembrane helix</keyword>
<keyword evidence="3" id="KW-1185">Reference proteome</keyword>
<name>A0AAW4L8C5_9BACT</name>
<comment type="caution">
    <text evidence="2">The sequence shown here is derived from an EMBL/GenBank/DDBJ whole genome shotgun (WGS) entry which is preliminary data.</text>
</comment>
<feature type="transmembrane region" description="Helical" evidence="1">
    <location>
        <begin position="304"/>
        <end position="324"/>
    </location>
</feature>
<reference evidence="2 3" key="1">
    <citation type="submission" date="2021-05" db="EMBL/GenBank/DDBJ databases">
        <title>The draft genome of Geobacter pelophilus DSM 12255.</title>
        <authorList>
            <person name="Xu Z."/>
            <person name="Masuda Y."/>
            <person name="Itoh H."/>
            <person name="Senoo K."/>
        </authorList>
    </citation>
    <scope>NUCLEOTIDE SEQUENCE [LARGE SCALE GENOMIC DNA]</scope>
    <source>
        <strain evidence="2 3">DSM 12255</strain>
    </source>
</reference>
<feature type="transmembrane region" description="Helical" evidence="1">
    <location>
        <begin position="7"/>
        <end position="32"/>
    </location>
</feature>
<feature type="transmembrane region" description="Helical" evidence="1">
    <location>
        <begin position="95"/>
        <end position="116"/>
    </location>
</feature>
<feature type="transmembrane region" description="Helical" evidence="1">
    <location>
        <begin position="136"/>
        <end position="157"/>
    </location>
</feature>
<protein>
    <submittedName>
        <fullName evidence="2">Uncharacterized protein</fullName>
    </submittedName>
</protein>
<organism evidence="2 3">
    <name type="scientific">Geoanaerobacter pelophilus</name>
    <dbReference type="NCBI Taxonomy" id="60036"/>
    <lineage>
        <taxon>Bacteria</taxon>
        <taxon>Pseudomonadati</taxon>
        <taxon>Thermodesulfobacteriota</taxon>
        <taxon>Desulfuromonadia</taxon>
        <taxon>Geobacterales</taxon>
        <taxon>Geobacteraceae</taxon>
        <taxon>Geoanaerobacter</taxon>
    </lineage>
</organism>
<evidence type="ECO:0000313" key="3">
    <source>
        <dbReference type="Proteomes" id="UP000811899"/>
    </source>
</evidence>
<feature type="transmembrane region" description="Helical" evidence="1">
    <location>
        <begin position="262"/>
        <end position="284"/>
    </location>
</feature>
<proteinExistence type="predicted"/>
<dbReference type="EMBL" id="JAHCVJ010000008">
    <property type="protein sequence ID" value="MBT0666105.1"/>
    <property type="molecule type" value="Genomic_DNA"/>
</dbReference>
<feature type="transmembrane region" description="Helical" evidence="1">
    <location>
        <begin position="52"/>
        <end position="74"/>
    </location>
</feature>
<dbReference type="Proteomes" id="UP000811899">
    <property type="component" value="Unassembled WGS sequence"/>
</dbReference>